<feature type="region of interest" description="Disordered" evidence="5">
    <location>
        <begin position="1"/>
        <end position="35"/>
    </location>
</feature>
<dbReference type="EMBL" id="JBGMDY010000003">
    <property type="protein sequence ID" value="KAL2340792.1"/>
    <property type="molecule type" value="Genomic_DNA"/>
</dbReference>
<dbReference type="PROSITE" id="PS50850">
    <property type="entry name" value="MFS"/>
    <property type="match status" value="1"/>
</dbReference>
<keyword evidence="9" id="KW-1185">Reference proteome</keyword>
<dbReference type="Gene3D" id="1.20.1250.20">
    <property type="entry name" value="MFS general substrate transporter like domains"/>
    <property type="match status" value="1"/>
</dbReference>
<keyword evidence="3 6" id="KW-1133">Transmembrane helix</keyword>
<proteinExistence type="predicted"/>
<evidence type="ECO:0000256" key="3">
    <source>
        <dbReference type="ARBA" id="ARBA00022989"/>
    </source>
</evidence>
<feature type="transmembrane region" description="Helical" evidence="6">
    <location>
        <begin position="416"/>
        <end position="439"/>
    </location>
</feature>
<evidence type="ECO:0000313" key="9">
    <source>
        <dbReference type="Proteomes" id="UP001603857"/>
    </source>
</evidence>
<evidence type="ECO:0000313" key="8">
    <source>
        <dbReference type="EMBL" id="KAL2340792.1"/>
    </source>
</evidence>
<sequence length="525" mass="57686">MADYSNPLLSSSSFSDTAAEEEQGQEPPPSPAKKLPSLGSTVEICIGHLTWSQFLQAILVSFAWIFDAQQTFITVFTDAQPPWHCTNDAACSASANICDLPAGSWAWNGPPRATTVSEWGLECANSLVAGLPSSAFFVGCLVGGFVLASLADSSLGRKNMLFFSCLLMGLTSLLATLSPNVWIYSVLKFLSGFGRATIGTTALVLTSELVGKRWRGQISVIGFFCFTFGFLSLPVMAYLNRNASWRNLYLWTSISTIFYCVLMKLFVTESPRWLLVQGRTEEAVATLKCITSITQSNLNLAISNMSHKEETWNVDLFSALRILLQKKWSSKRLMSIMTMGIGIGLVYYGMPLGLQNLSFNLYLSVTFNALSELPSALIVFLFINKFNRRTSLLFFTTLSSVFSLMATIQVDPWTNLQIVFELVSFFSACSAFSISIIYTTELFPTCVRNSALAMARLSMMVGGTLSPLLVSAGRQNKFLCYGVFGLGIAFSGVFGIFLPETKGRPLSDTMDEEENKEKMNCETLA</sequence>
<feature type="transmembrane region" description="Helical" evidence="6">
    <location>
        <begin position="333"/>
        <end position="350"/>
    </location>
</feature>
<dbReference type="InterPro" id="IPR020846">
    <property type="entry name" value="MFS_dom"/>
</dbReference>
<dbReference type="SUPFAM" id="SSF103473">
    <property type="entry name" value="MFS general substrate transporter"/>
    <property type="match status" value="1"/>
</dbReference>
<dbReference type="Pfam" id="PF00083">
    <property type="entry name" value="Sugar_tr"/>
    <property type="match status" value="1"/>
</dbReference>
<keyword evidence="2 6" id="KW-0812">Transmembrane</keyword>
<gene>
    <name evidence="8" type="ORF">Fmac_008732</name>
</gene>
<accession>A0ABD1MY93</accession>
<feature type="domain" description="Major facilitator superfamily (MFS) profile" evidence="7">
    <location>
        <begin position="56"/>
        <end position="503"/>
    </location>
</feature>
<feature type="transmembrane region" description="Helical" evidence="6">
    <location>
        <begin position="248"/>
        <end position="267"/>
    </location>
</feature>
<feature type="transmembrane region" description="Helical" evidence="6">
    <location>
        <begin position="160"/>
        <end position="177"/>
    </location>
</feature>
<feature type="transmembrane region" description="Helical" evidence="6">
    <location>
        <begin position="362"/>
        <end position="383"/>
    </location>
</feature>
<feature type="transmembrane region" description="Helical" evidence="6">
    <location>
        <begin position="183"/>
        <end position="206"/>
    </location>
</feature>
<feature type="transmembrane region" description="Helical" evidence="6">
    <location>
        <begin position="218"/>
        <end position="236"/>
    </location>
</feature>
<evidence type="ECO:0000256" key="1">
    <source>
        <dbReference type="ARBA" id="ARBA00004141"/>
    </source>
</evidence>
<feature type="transmembrane region" description="Helical" evidence="6">
    <location>
        <begin position="478"/>
        <end position="498"/>
    </location>
</feature>
<dbReference type="InterPro" id="IPR005828">
    <property type="entry name" value="MFS_sugar_transport-like"/>
</dbReference>
<feature type="transmembrane region" description="Helical" evidence="6">
    <location>
        <begin position="390"/>
        <end position="410"/>
    </location>
</feature>
<comment type="subcellular location">
    <subcellularLocation>
        <location evidence="1">Membrane</location>
        <topology evidence="1">Multi-pass membrane protein</topology>
    </subcellularLocation>
</comment>
<dbReference type="GO" id="GO:0016020">
    <property type="term" value="C:membrane"/>
    <property type="evidence" value="ECO:0007669"/>
    <property type="project" value="UniProtKB-SubCell"/>
</dbReference>
<protein>
    <recommendedName>
        <fullName evidence="7">Major facilitator superfamily (MFS) profile domain-containing protein</fullName>
    </recommendedName>
</protein>
<dbReference type="InterPro" id="IPR036259">
    <property type="entry name" value="MFS_trans_sf"/>
</dbReference>
<comment type="caution">
    <text evidence="8">The sequence shown here is derived from an EMBL/GenBank/DDBJ whole genome shotgun (WGS) entry which is preliminary data.</text>
</comment>
<evidence type="ECO:0000256" key="2">
    <source>
        <dbReference type="ARBA" id="ARBA00022692"/>
    </source>
</evidence>
<evidence type="ECO:0000259" key="7">
    <source>
        <dbReference type="PROSITE" id="PS50850"/>
    </source>
</evidence>
<dbReference type="Proteomes" id="UP001603857">
    <property type="component" value="Unassembled WGS sequence"/>
</dbReference>
<dbReference type="PANTHER" id="PTHR24064">
    <property type="entry name" value="SOLUTE CARRIER FAMILY 22 MEMBER"/>
    <property type="match status" value="1"/>
</dbReference>
<reference evidence="8 9" key="1">
    <citation type="submission" date="2024-08" db="EMBL/GenBank/DDBJ databases">
        <title>Insights into the chromosomal genome structure of Flemingia macrophylla.</title>
        <authorList>
            <person name="Ding Y."/>
            <person name="Zhao Y."/>
            <person name="Bi W."/>
            <person name="Wu M."/>
            <person name="Zhao G."/>
            <person name="Gong Y."/>
            <person name="Li W."/>
            <person name="Zhang P."/>
        </authorList>
    </citation>
    <scope>NUCLEOTIDE SEQUENCE [LARGE SCALE GENOMIC DNA]</scope>
    <source>
        <strain evidence="8">DYQJB</strain>
        <tissue evidence="8">Leaf</tissue>
    </source>
</reference>
<evidence type="ECO:0000256" key="5">
    <source>
        <dbReference type="SAM" id="MobiDB-lite"/>
    </source>
</evidence>
<dbReference type="AlphaFoldDB" id="A0ABD1MY93"/>
<feature type="transmembrane region" description="Helical" evidence="6">
    <location>
        <begin position="127"/>
        <end position="148"/>
    </location>
</feature>
<evidence type="ECO:0000256" key="6">
    <source>
        <dbReference type="SAM" id="Phobius"/>
    </source>
</evidence>
<evidence type="ECO:0000256" key="4">
    <source>
        <dbReference type="ARBA" id="ARBA00023136"/>
    </source>
</evidence>
<name>A0ABD1MY93_9FABA</name>
<keyword evidence="4 6" id="KW-0472">Membrane</keyword>
<organism evidence="8 9">
    <name type="scientific">Flemingia macrophylla</name>
    <dbReference type="NCBI Taxonomy" id="520843"/>
    <lineage>
        <taxon>Eukaryota</taxon>
        <taxon>Viridiplantae</taxon>
        <taxon>Streptophyta</taxon>
        <taxon>Embryophyta</taxon>
        <taxon>Tracheophyta</taxon>
        <taxon>Spermatophyta</taxon>
        <taxon>Magnoliopsida</taxon>
        <taxon>eudicotyledons</taxon>
        <taxon>Gunneridae</taxon>
        <taxon>Pentapetalae</taxon>
        <taxon>rosids</taxon>
        <taxon>fabids</taxon>
        <taxon>Fabales</taxon>
        <taxon>Fabaceae</taxon>
        <taxon>Papilionoideae</taxon>
        <taxon>50 kb inversion clade</taxon>
        <taxon>NPAAA clade</taxon>
        <taxon>indigoferoid/millettioid clade</taxon>
        <taxon>Phaseoleae</taxon>
        <taxon>Flemingia</taxon>
    </lineage>
</organism>